<name>A0A8K0ELA2_BRALA</name>
<evidence type="ECO:0000313" key="7">
    <source>
        <dbReference type="Proteomes" id="UP000838412"/>
    </source>
</evidence>
<evidence type="ECO:0000259" key="5">
    <source>
        <dbReference type="Pfam" id="PF02574"/>
    </source>
</evidence>
<dbReference type="AlphaFoldDB" id="A0A8K0ELA2"/>
<dbReference type="GO" id="GO:0008168">
    <property type="term" value="F:methyltransferase activity"/>
    <property type="evidence" value="ECO:0007669"/>
    <property type="project" value="UniProtKB-KW"/>
</dbReference>
<dbReference type="SUPFAM" id="SSF82282">
    <property type="entry name" value="Homocysteine S-methyltransferase"/>
    <property type="match status" value="1"/>
</dbReference>
<evidence type="ECO:0000256" key="2">
    <source>
        <dbReference type="ARBA" id="ARBA00022679"/>
    </source>
</evidence>
<evidence type="ECO:0000256" key="1">
    <source>
        <dbReference type="ARBA" id="ARBA00022603"/>
    </source>
</evidence>
<dbReference type="Proteomes" id="UP000838412">
    <property type="component" value="Chromosome 3"/>
</dbReference>
<gene>
    <name evidence="6" type="primary">BHMT2</name>
    <name evidence="6" type="ORF">BLAG_LOCUS15948</name>
</gene>
<evidence type="ECO:0000256" key="4">
    <source>
        <dbReference type="PIRSR" id="PIRSR037505-2"/>
    </source>
</evidence>
<keyword evidence="7" id="KW-1185">Reference proteome</keyword>
<protein>
    <submittedName>
        <fullName evidence="6">BHMT2 protein</fullName>
    </submittedName>
</protein>
<dbReference type="GO" id="GO:0009086">
    <property type="term" value="P:methionine biosynthetic process"/>
    <property type="evidence" value="ECO:0007669"/>
    <property type="project" value="InterPro"/>
</dbReference>
<feature type="domain" description="Hcy-binding" evidence="5">
    <location>
        <begin position="68"/>
        <end position="335"/>
    </location>
</feature>
<dbReference type="PIRSF" id="PIRSF037505">
    <property type="entry name" value="Betaine_HMT"/>
    <property type="match status" value="1"/>
</dbReference>
<keyword evidence="2" id="KW-0808">Transferase</keyword>
<dbReference type="GO" id="GO:0008270">
    <property type="term" value="F:zinc ion binding"/>
    <property type="evidence" value="ECO:0007669"/>
    <property type="project" value="InterPro"/>
</dbReference>
<comment type="pathway">
    <text evidence="3">Amino-acid biosynthesis; L-methionine biosynthesis via de novo pathway.</text>
</comment>
<comment type="cofactor">
    <cofactor evidence="4">
        <name>Zn(2+)</name>
        <dbReference type="ChEBI" id="CHEBI:29105"/>
    </cofactor>
    <text evidence="4">Binds 1 zinc ion per subunit.</text>
</comment>
<sequence>MKQLILSEPNSFSMGVKLNCKGYIRELHCPSILGLLDRLKAGETVICAEGYLFEFERRGYLKAGPFAPEVVVEHPELVRGLYREFAHAGSDVVLAFTYYGHRETLRAVGREDELETFNRTALKLAREVADETGTLMAGNICNTNCYKPDDPQALDKCRQIFKEQTEWAVAEGADFMVAETFHVLGEALLALECIKQYGNGLPAVVSFSVSRKGLWCGHTVEEAMLALEEAGAAVVGLNCGCGPATMLPLMEKVVNKVKVPFAALPVVYRTNEQQPTMHSLISHKGSKAFIVDMDEFLCGRSMVADFGQRCKELGVQYVGLCCGNAPHFTRTLAETMGHTPPASKYSPDMTKHFTYGTDRWYGNKSL</sequence>
<dbReference type="InterPro" id="IPR003726">
    <property type="entry name" value="HCY_dom"/>
</dbReference>
<dbReference type="OrthoDB" id="261426at2759"/>
<evidence type="ECO:0000313" key="6">
    <source>
        <dbReference type="EMBL" id="CAH1258350.1"/>
    </source>
</evidence>
<evidence type="ECO:0000256" key="3">
    <source>
        <dbReference type="ARBA" id="ARBA00034478"/>
    </source>
</evidence>
<proteinExistence type="predicted"/>
<keyword evidence="1" id="KW-0489">Methyltransferase</keyword>
<dbReference type="PANTHER" id="PTHR11103">
    <property type="entry name" value="SLR1189 PROTEIN"/>
    <property type="match status" value="1"/>
</dbReference>
<feature type="binding site" evidence="4">
    <location>
        <position position="321"/>
    </location>
    <ligand>
        <name>Zn(2+)</name>
        <dbReference type="ChEBI" id="CHEBI:29105"/>
    </ligand>
</feature>
<feature type="binding site" evidence="4">
    <location>
        <position position="322"/>
    </location>
    <ligand>
        <name>Zn(2+)</name>
        <dbReference type="ChEBI" id="CHEBI:29105"/>
    </ligand>
</feature>
<dbReference type="UniPathway" id="UPA00051">
    <property type="reaction ID" value="UER00083"/>
</dbReference>
<organism evidence="6 7">
    <name type="scientific">Branchiostoma lanceolatum</name>
    <name type="common">Common lancelet</name>
    <name type="synonym">Amphioxus lanceolatum</name>
    <dbReference type="NCBI Taxonomy" id="7740"/>
    <lineage>
        <taxon>Eukaryota</taxon>
        <taxon>Metazoa</taxon>
        <taxon>Chordata</taxon>
        <taxon>Cephalochordata</taxon>
        <taxon>Leptocardii</taxon>
        <taxon>Amphioxiformes</taxon>
        <taxon>Branchiostomatidae</taxon>
        <taxon>Branchiostoma</taxon>
    </lineage>
</organism>
<dbReference type="GO" id="GO:0032259">
    <property type="term" value="P:methylation"/>
    <property type="evidence" value="ECO:0007669"/>
    <property type="project" value="UniProtKB-KW"/>
</dbReference>
<dbReference type="Pfam" id="PF02574">
    <property type="entry name" value="S-methyl_trans"/>
    <property type="match status" value="1"/>
</dbReference>
<accession>A0A8K0ELA2</accession>
<dbReference type="EMBL" id="OV696688">
    <property type="protein sequence ID" value="CAH1258350.1"/>
    <property type="molecule type" value="Genomic_DNA"/>
</dbReference>
<keyword evidence="4" id="KW-0479">Metal-binding</keyword>
<reference evidence="6" key="1">
    <citation type="submission" date="2022-01" db="EMBL/GenBank/DDBJ databases">
        <authorList>
            <person name="Braso-Vives M."/>
        </authorList>
    </citation>
    <scope>NUCLEOTIDE SEQUENCE</scope>
</reference>
<dbReference type="Gene3D" id="3.20.20.330">
    <property type="entry name" value="Homocysteine-binding-like domain"/>
    <property type="match status" value="1"/>
</dbReference>
<dbReference type="PANTHER" id="PTHR11103:SF18">
    <property type="entry name" value="SLR1189 PROTEIN"/>
    <property type="match status" value="1"/>
</dbReference>
<feature type="binding site" evidence="4">
    <location>
        <position position="239"/>
    </location>
    <ligand>
        <name>Zn(2+)</name>
        <dbReference type="ChEBI" id="CHEBI:29105"/>
    </ligand>
</feature>
<dbReference type="InterPro" id="IPR036589">
    <property type="entry name" value="HCY_dom_sf"/>
</dbReference>
<dbReference type="InterPro" id="IPR017226">
    <property type="entry name" value="BHMT-like"/>
</dbReference>
<keyword evidence="4" id="KW-0862">Zinc</keyword>